<dbReference type="Pfam" id="PF11742">
    <property type="entry name" value="DUF3302"/>
    <property type="match status" value="1"/>
</dbReference>
<organism evidence="4 5">
    <name type="scientific">Chryseobacterium scophthalmum</name>
    <dbReference type="NCBI Taxonomy" id="59733"/>
    <lineage>
        <taxon>Bacteria</taxon>
        <taxon>Pseudomonadati</taxon>
        <taxon>Bacteroidota</taxon>
        <taxon>Flavobacteriia</taxon>
        <taxon>Flavobacteriales</taxon>
        <taxon>Weeksellaceae</taxon>
        <taxon>Chryseobacterium group</taxon>
        <taxon>Chryseobacterium</taxon>
    </lineage>
</organism>
<dbReference type="InterPro" id="IPR011223">
    <property type="entry name" value="UCP028770"/>
</dbReference>
<feature type="transmembrane region" description="Helical" evidence="2">
    <location>
        <begin position="35"/>
        <end position="53"/>
    </location>
</feature>
<dbReference type="AlphaFoldDB" id="A0A1N6FQ65"/>
<dbReference type="STRING" id="59733.SAMN05421769_1511"/>
<dbReference type="RefSeq" id="WP_084550444.1">
    <property type="nucleotide sequence ID" value="NZ_FSRQ01000001.1"/>
</dbReference>
<evidence type="ECO:0000256" key="3">
    <source>
        <dbReference type="SAM" id="SignalP"/>
    </source>
</evidence>
<keyword evidence="2" id="KW-0812">Transmembrane</keyword>
<sequence length="133" mass="14996">MQKLLTILCVFLCCGLSYASTGTLEDTIADTASWLIMLILPFAGIFLFWKVHIYPEKVAEKKNHPQLNAIKSMCLLSLVFGGLLWPVALIWANYDYKKEKTPSSDSENLDSSNGKEEILIEENQSLSKETQNH</sequence>
<keyword evidence="2" id="KW-1133">Transmembrane helix</keyword>
<gene>
    <name evidence="4" type="ORF">SAMN05421769_1511</name>
</gene>
<feature type="region of interest" description="Disordered" evidence="1">
    <location>
        <begin position="98"/>
        <end position="133"/>
    </location>
</feature>
<keyword evidence="3" id="KW-0732">Signal</keyword>
<accession>A0A1N6FQ65</accession>
<dbReference type="Proteomes" id="UP000184782">
    <property type="component" value="Unassembled WGS sequence"/>
</dbReference>
<feature type="chain" id="PRO_5009936007" description="DUF3302 domain-containing protein" evidence="3">
    <location>
        <begin position="20"/>
        <end position="133"/>
    </location>
</feature>
<evidence type="ECO:0008006" key="6">
    <source>
        <dbReference type="Google" id="ProtNLM"/>
    </source>
</evidence>
<evidence type="ECO:0000256" key="2">
    <source>
        <dbReference type="SAM" id="Phobius"/>
    </source>
</evidence>
<name>A0A1N6FQ65_9FLAO</name>
<feature type="signal peptide" evidence="3">
    <location>
        <begin position="1"/>
        <end position="19"/>
    </location>
</feature>
<dbReference type="EMBL" id="FSRQ01000001">
    <property type="protein sequence ID" value="SIN97465.1"/>
    <property type="molecule type" value="Genomic_DNA"/>
</dbReference>
<protein>
    <recommendedName>
        <fullName evidence="6">DUF3302 domain-containing protein</fullName>
    </recommendedName>
</protein>
<evidence type="ECO:0000313" key="5">
    <source>
        <dbReference type="Proteomes" id="UP000184782"/>
    </source>
</evidence>
<dbReference type="OrthoDB" id="5522885at2"/>
<keyword evidence="2" id="KW-0472">Membrane</keyword>
<keyword evidence="5" id="KW-1185">Reference proteome</keyword>
<evidence type="ECO:0000313" key="4">
    <source>
        <dbReference type="EMBL" id="SIN97465.1"/>
    </source>
</evidence>
<reference evidence="5" key="1">
    <citation type="submission" date="2016-12" db="EMBL/GenBank/DDBJ databases">
        <authorList>
            <person name="Varghese N."/>
            <person name="Submissions S."/>
        </authorList>
    </citation>
    <scope>NUCLEOTIDE SEQUENCE [LARGE SCALE GENOMIC DNA]</scope>
    <source>
        <strain evidence="5">DSM 16779</strain>
    </source>
</reference>
<feature type="transmembrane region" description="Helical" evidence="2">
    <location>
        <begin position="74"/>
        <end position="94"/>
    </location>
</feature>
<feature type="compositionally biased region" description="Polar residues" evidence="1">
    <location>
        <begin position="103"/>
        <end position="112"/>
    </location>
</feature>
<feature type="compositionally biased region" description="Polar residues" evidence="1">
    <location>
        <begin position="122"/>
        <end position="133"/>
    </location>
</feature>
<proteinExistence type="predicted"/>
<evidence type="ECO:0000256" key="1">
    <source>
        <dbReference type="SAM" id="MobiDB-lite"/>
    </source>
</evidence>